<evidence type="ECO:0000313" key="2">
    <source>
        <dbReference type="EMBL" id="KKN83987.1"/>
    </source>
</evidence>
<dbReference type="EMBL" id="LAZR01000177">
    <property type="protein sequence ID" value="KKN83987.1"/>
    <property type="molecule type" value="Genomic_DNA"/>
</dbReference>
<accession>A0A0F9U9F2</accession>
<dbReference type="InterPro" id="IPR003399">
    <property type="entry name" value="Mce/MlaD"/>
</dbReference>
<protein>
    <recommendedName>
        <fullName evidence="1">Mce/MlaD domain-containing protein</fullName>
    </recommendedName>
</protein>
<name>A0A0F9U9F2_9ZZZZ</name>
<dbReference type="PANTHER" id="PTHR36698">
    <property type="entry name" value="BLL5892 PROTEIN"/>
    <property type="match status" value="1"/>
</dbReference>
<dbReference type="Pfam" id="PF02470">
    <property type="entry name" value="MlaD"/>
    <property type="match status" value="1"/>
</dbReference>
<comment type="caution">
    <text evidence="2">The sequence shown here is derived from an EMBL/GenBank/DDBJ whole genome shotgun (WGS) entry which is preliminary data.</text>
</comment>
<evidence type="ECO:0000259" key="1">
    <source>
        <dbReference type="Pfam" id="PF02470"/>
    </source>
</evidence>
<proteinExistence type="predicted"/>
<dbReference type="PANTHER" id="PTHR36698:SF2">
    <property type="entry name" value="MCE_MLAD DOMAIN-CONTAINING PROTEIN"/>
    <property type="match status" value="1"/>
</dbReference>
<gene>
    <name evidence="2" type="ORF">LCGC14_0293160</name>
</gene>
<organism evidence="2">
    <name type="scientific">marine sediment metagenome</name>
    <dbReference type="NCBI Taxonomy" id="412755"/>
    <lineage>
        <taxon>unclassified sequences</taxon>
        <taxon>metagenomes</taxon>
        <taxon>ecological metagenomes</taxon>
    </lineage>
</organism>
<sequence>METRAHHVLIGLFTVLSALAAISFAIWMSSSSASSEYRYYTVLFKQAVTGLSRGSAVQFSGIRIGDITELTLDKQDPRKVRARIRIDPSVPITESTVAGLSFTGITGNSVLELSHKNPNSPPLQGKDGEDPIIYAKPSPLSSLLENGEDLMTNINQLIVSARDILSEENVDHLSKTLEGLHQATDSISNPNGNLQQLLVELTETSRAAKSALEQSNQLIANADRLVSNQGAQTLDSARDAMASVAKSSDTLENILTDNQAAFSSGMQGLGQLDPAINELRSTLAELRLLTRRLQDDPARFLLGRENKQEFQP</sequence>
<reference evidence="2" key="1">
    <citation type="journal article" date="2015" name="Nature">
        <title>Complex archaea that bridge the gap between prokaryotes and eukaryotes.</title>
        <authorList>
            <person name="Spang A."/>
            <person name="Saw J.H."/>
            <person name="Jorgensen S.L."/>
            <person name="Zaremba-Niedzwiedzka K."/>
            <person name="Martijn J."/>
            <person name="Lind A.E."/>
            <person name="van Eijk R."/>
            <person name="Schleper C."/>
            <person name="Guy L."/>
            <person name="Ettema T.J."/>
        </authorList>
    </citation>
    <scope>NUCLEOTIDE SEQUENCE</scope>
</reference>
<dbReference type="AlphaFoldDB" id="A0A0F9U9F2"/>
<feature type="domain" description="Mce/MlaD" evidence="1">
    <location>
        <begin position="38"/>
        <end position="114"/>
    </location>
</feature>